<comment type="subcellular location">
    <subcellularLocation>
        <location evidence="1">Membrane</location>
        <topology evidence="1">Multi-pass membrane protein</topology>
    </subcellularLocation>
</comment>
<keyword evidence="8" id="KW-1185">Reference proteome</keyword>
<feature type="transmembrane region" description="Helical" evidence="5">
    <location>
        <begin position="33"/>
        <end position="51"/>
    </location>
</feature>
<evidence type="ECO:0000256" key="2">
    <source>
        <dbReference type="ARBA" id="ARBA00022692"/>
    </source>
</evidence>
<dbReference type="GO" id="GO:0016020">
    <property type="term" value="C:membrane"/>
    <property type="evidence" value="ECO:0007669"/>
    <property type="project" value="UniProtKB-SubCell"/>
</dbReference>
<dbReference type="Pfam" id="PF04932">
    <property type="entry name" value="Wzy_C"/>
    <property type="match status" value="1"/>
</dbReference>
<reference evidence="7 8" key="1">
    <citation type="submission" date="2016-06" db="EMBL/GenBank/DDBJ databases">
        <authorList>
            <person name="Kjaerup R.B."/>
            <person name="Dalgaard T.S."/>
            <person name="Juul-Madsen H.R."/>
        </authorList>
    </citation>
    <scope>NUCLEOTIDE SEQUENCE [LARGE SCALE GENOMIC DNA]</scope>
    <source>
        <strain evidence="7 8">CECT 5080</strain>
    </source>
</reference>
<feature type="transmembrane region" description="Helical" evidence="5">
    <location>
        <begin position="202"/>
        <end position="221"/>
    </location>
</feature>
<dbReference type="OrthoDB" id="8576060at2"/>
<evidence type="ECO:0000256" key="5">
    <source>
        <dbReference type="SAM" id="Phobius"/>
    </source>
</evidence>
<evidence type="ECO:0000256" key="3">
    <source>
        <dbReference type="ARBA" id="ARBA00022989"/>
    </source>
</evidence>
<dbReference type="PANTHER" id="PTHR37422:SF17">
    <property type="entry name" value="O-ANTIGEN LIGASE"/>
    <property type="match status" value="1"/>
</dbReference>
<feature type="transmembrane region" description="Helical" evidence="5">
    <location>
        <begin position="146"/>
        <end position="171"/>
    </location>
</feature>
<evidence type="ECO:0000256" key="4">
    <source>
        <dbReference type="ARBA" id="ARBA00023136"/>
    </source>
</evidence>
<organism evidence="7 8">
    <name type="scientific">Marinomonas aquimarina</name>
    <dbReference type="NCBI Taxonomy" id="295068"/>
    <lineage>
        <taxon>Bacteria</taxon>
        <taxon>Pseudomonadati</taxon>
        <taxon>Pseudomonadota</taxon>
        <taxon>Gammaproteobacteria</taxon>
        <taxon>Oceanospirillales</taxon>
        <taxon>Oceanospirillaceae</taxon>
        <taxon>Marinomonas</taxon>
    </lineage>
</organism>
<feature type="domain" description="O-antigen ligase-related" evidence="6">
    <location>
        <begin position="187"/>
        <end position="341"/>
    </location>
</feature>
<gene>
    <name evidence="7" type="primary">rfaL</name>
    <name evidence="7" type="ORF">MAQ5080_00356</name>
</gene>
<dbReference type="AlphaFoldDB" id="A0A1A8T244"/>
<dbReference type="PANTHER" id="PTHR37422">
    <property type="entry name" value="TEICHURONIC ACID BIOSYNTHESIS PROTEIN TUAE"/>
    <property type="match status" value="1"/>
</dbReference>
<feature type="transmembrane region" description="Helical" evidence="5">
    <location>
        <begin position="116"/>
        <end position="134"/>
    </location>
</feature>
<sequence length="419" mass="46163">MNTTTSLYRYVAYLVWLLAAATFALTLSVPRGISYPTLCLFLLAAVFALVLRNHTLKLNKQDFILIGVFAAYAISSVIFVYLDGWHTRELDRPSRFLLALPVLVLLLKCKMPNAPLLFFGTIIGAIAAAVLAAYEVLVLDFPRAQVFTNAIMFGDTSMLLGLINSAACCYFYQNKQRLMLALAILGVMAGVLGSILSGSRGGWIAVPLIGLFILLQAKDLIGKKQLAATILVLLIGALSVIAIPQTGMQARFTKAVEDIQLYLLGETNTSVGLRIEMWKGAIYLFSEAPIMGVGQYGSQPLKAELAEQGLMSEAATRFDHLHNEFFNTLALKGLVGVVFLLALYLIPLKLFIGKLRKHRHNWRIKAYALAGALVPMSYMDFALTQSMFSHNIGVMVFIFFTLFFWAAVRWAEASEPDNA</sequence>
<feature type="transmembrane region" description="Helical" evidence="5">
    <location>
        <begin position="94"/>
        <end position="109"/>
    </location>
</feature>
<proteinExistence type="predicted"/>
<protein>
    <submittedName>
        <fullName evidence="7">O-antigen ligase</fullName>
    </submittedName>
</protein>
<accession>A0A1A8T244</accession>
<dbReference type="RefSeq" id="WP_067204671.1">
    <property type="nucleotide sequence ID" value="NZ_FLOC01000001.1"/>
</dbReference>
<dbReference type="InterPro" id="IPR051533">
    <property type="entry name" value="WaaL-like"/>
</dbReference>
<keyword evidence="7" id="KW-0436">Ligase</keyword>
<feature type="transmembrane region" description="Helical" evidence="5">
    <location>
        <begin position="329"/>
        <end position="352"/>
    </location>
</feature>
<keyword evidence="2 5" id="KW-0812">Transmembrane</keyword>
<feature type="transmembrane region" description="Helical" evidence="5">
    <location>
        <begin position="178"/>
        <end position="196"/>
    </location>
</feature>
<keyword evidence="3 5" id="KW-1133">Transmembrane helix</keyword>
<feature type="transmembrane region" description="Helical" evidence="5">
    <location>
        <begin position="388"/>
        <end position="408"/>
    </location>
</feature>
<feature type="transmembrane region" description="Helical" evidence="5">
    <location>
        <begin position="63"/>
        <end position="82"/>
    </location>
</feature>
<evidence type="ECO:0000313" key="7">
    <source>
        <dbReference type="EMBL" id="SBS25755.1"/>
    </source>
</evidence>
<feature type="transmembrane region" description="Helical" evidence="5">
    <location>
        <begin position="7"/>
        <end position="27"/>
    </location>
</feature>
<keyword evidence="4 5" id="KW-0472">Membrane</keyword>
<evidence type="ECO:0000256" key="1">
    <source>
        <dbReference type="ARBA" id="ARBA00004141"/>
    </source>
</evidence>
<evidence type="ECO:0000259" key="6">
    <source>
        <dbReference type="Pfam" id="PF04932"/>
    </source>
</evidence>
<dbReference type="EMBL" id="FLOC01000001">
    <property type="protein sequence ID" value="SBS25755.1"/>
    <property type="molecule type" value="Genomic_DNA"/>
</dbReference>
<name>A0A1A8T244_9GAMM</name>
<feature type="transmembrane region" description="Helical" evidence="5">
    <location>
        <begin position="226"/>
        <end position="244"/>
    </location>
</feature>
<evidence type="ECO:0000313" key="8">
    <source>
        <dbReference type="Proteomes" id="UP000092627"/>
    </source>
</evidence>
<dbReference type="Proteomes" id="UP000092627">
    <property type="component" value="Unassembled WGS sequence"/>
</dbReference>
<dbReference type="STRING" id="295068.MAQ5080_00356"/>
<dbReference type="InterPro" id="IPR007016">
    <property type="entry name" value="O-antigen_ligase-rel_domated"/>
</dbReference>
<dbReference type="GO" id="GO:0016874">
    <property type="term" value="F:ligase activity"/>
    <property type="evidence" value="ECO:0007669"/>
    <property type="project" value="UniProtKB-KW"/>
</dbReference>